<dbReference type="GO" id="GO:0051536">
    <property type="term" value="F:iron-sulfur cluster binding"/>
    <property type="evidence" value="ECO:0007669"/>
    <property type="project" value="UniProtKB-KW"/>
</dbReference>
<evidence type="ECO:0000259" key="10">
    <source>
        <dbReference type="Pfam" id="PF00266"/>
    </source>
</evidence>
<keyword evidence="3" id="KW-0808">Transferase</keyword>
<dbReference type="AlphaFoldDB" id="A0A1L7D3K2"/>
<dbReference type="InterPro" id="IPR000192">
    <property type="entry name" value="Aminotrans_V_dom"/>
</dbReference>
<evidence type="ECO:0000256" key="4">
    <source>
        <dbReference type="ARBA" id="ARBA00022723"/>
    </source>
</evidence>
<protein>
    <submittedName>
        <fullName evidence="11">Cysteine desulfurase</fullName>
    </submittedName>
</protein>
<feature type="coiled-coil region" evidence="9">
    <location>
        <begin position="236"/>
        <end position="266"/>
    </location>
</feature>
<dbReference type="PANTHER" id="PTHR11601:SF34">
    <property type="entry name" value="CYSTEINE DESULFURASE"/>
    <property type="match status" value="1"/>
</dbReference>
<dbReference type="PANTHER" id="PTHR11601">
    <property type="entry name" value="CYSTEINE DESULFURYLASE FAMILY MEMBER"/>
    <property type="match status" value="1"/>
</dbReference>
<dbReference type="Proteomes" id="UP000185491">
    <property type="component" value="Chromosome"/>
</dbReference>
<feature type="domain" description="Aminotransferase class V" evidence="10">
    <location>
        <begin position="4"/>
        <end position="357"/>
    </location>
</feature>
<keyword evidence="12" id="KW-1185">Reference proteome</keyword>
<evidence type="ECO:0000313" key="11">
    <source>
        <dbReference type="EMBL" id="APT92746.1"/>
    </source>
</evidence>
<evidence type="ECO:0000256" key="5">
    <source>
        <dbReference type="ARBA" id="ARBA00022898"/>
    </source>
</evidence>
<evidence type="ECO:0000256" key="6">
    <source>
        <dbReference type="ARBA" id="ARBA00023004"/>
    </source>
</evidence>
<dbReference type="PIRSF" id="PIRSF005572">
    <property type="entry name" value="NifS"/>
    <property type="match status" value="1"/>
</dbReference>
<keyword evidence="9" id="KW-0175">Coiled coil</keyword>
<gene>
    <name evidence="11" type="ORF">CPHO_07420</name>
</gene>
<dbReference type="Pfam" id="PF00266">
    <property type="entry name" value="Aminotran_5"/>
    <property type="match status" value="1"/>
</dbReference>
<dbReference type="InterPro" id="IPR015421">
    <property type="entry name" value="PyrdxlP-dep_Trfase_major"/>
</dbReference>
<dbReference type="RefSeq" id="WP_075734559.1">
    <property type="nucleotide sequence ID" value="NZ_CP009249.1"/>
</dbReference>
<evidence type="ECO:0000256" key="8">
    <source>
        <dbReference type="ARBA" id="ARBA00050776"/>
    </source>
</evidence>
<name>A0A1L7D3K2_9CORY</name>
<dbReference type="Gene3D" id="3.40.640.10">
    <property type="entry name" value="Type I PLP-dependent aspartate aminotransferase-like (Major domain)"/>
    <property type="match status" value="1"/>
</dbReference>
<dbReference type="STRING" id="161895.CPHO_07420"/>
<evidence type="ECO:0000256" key="3">
    <source>
        <dbReference type="ARBA" id="ARBA00022679"/>
    </source>
</evidence>
<proteinExistence type="inferred from homology"/>
<dbReference type="GO" id="GO:0031071">
    <property type="term" value="F:cysteine desulfurase activity"/>
    <property type="evidence" value="ECO:0007669"/>
    <property type="project" value="UniProtKB-EC"/>
</dbReference>
<dbReference type="OrthoDB" id="9808002at2"/>
<keyword evidence="7" id="KW-0411">Iron-sulfur</keyword>
<evidence type="ECO:0000256" key="1">
    <source>
        <dbReference type="ARBA" id="ARBA00001933"/>
    </source>
</evidence>
<dbReference type="EMBL" id="CP009249">
    <property type="protein sequence ID" value="APT92746.1"/>
    <property type="molecule type" value="Genomic_DNA"/>
</dbReference>
<organism evidence="11 12">
    <name type="scientific">Corynebacterium phocae</name>
    <dbReference type="NCBI Taxonomy" id="161895"/>
    <lineage>
        <taxon>Bacteria</taxon>
        <taxon>Bacillati</taxon>
        <taxon>Actinomycetota</taxon>
        <taxon>Actinomycetes</taxon>
        <taxon>Mycobacteriales</taxon>
        <taxon>Corynebacteriaceae</taxon>
        <taxon>Corynebacterium</taxon>
    </lineage>
</organism>
<sequence length="373" mass="38742">MSRYFDFAATHPMRQVAVDAWVEASGALNSGAVYASGRRARSVLDQARETVAELLGCEPIEVIFTASGTESDNIAVQGLYATRVAAGAPARIVSTPIEHPAVLQPVSKLRESGVQVDLLPVDVRGHIPDLAQLDTPAALATCMWANNETGAILPVARICEKAAAVDTPVHIDAVQAVGKVPVDFAAVGATTLAASAHKFGGPRGAGLLLAKRSPAPQAVNYGGGQERGIRPGTVDVAAASALAAALQEAVAEMAEESRRVRALRERLRDGVVARIPEVGVYTHEPALPGHLSLSFVGTDSDSLILLLDMEGIEASAGSACAAGVNRQSHVLAAMGVGADTGSLRFTLGSSTTVEDVDFVIQRLPEVIKRARSV</sequence>
<comment type="catalytic activity">
    <reaction evidence="8">
        <text>(sulfur carrier)-H + L-cysteine = (sulfur carrier)-SH + L-alanine</text>
        <dbReference type="Rhea" id="RHEA:43892"/>
        <dbReference type="Rhea" id="RHEA-COMP:14737"/>
        <dbReference type="Rhea" id="RHEA-COMP:14739"/>
        <dbReference type="ChEBI" id="CHEBI:29917"/>
        <dbReference type="ChEBI" id="CHEBI:35235"/>
        <dbReference type="ChEBI" id="CHEBI:57972"/>
        <dbReference type="ChEBI" id="CHEBI:64428"/>
        <dbReference type="EC" id="2.8.1.7"/>
    </reaction>
</comment>
<evidence type="ECO:0000313" key="12">
    <source>
        <dbReference type="Proteomes" id="UP000185491"/>
    </source>
</evidence>
<comment type="similarity">
    <text evidence="2">Belongs to the class-V pyridoxal-phosphate-dependent aminotransferase family. NifS/IscS subfamily.</text>
</comment>
<dbReference type="GO" id="GO:0046872">
    <property type="term" value="F:metal ion binding"/>
    <property type="evidence" value="ECO:0007669"/>
    <property type="project" value="UniProtKB-KW"/>
</dbReference>
<keyword evidence="6" id="KW-0408">Iron</keyword>
<evidence type="ECO:0000256" key="7">
    <source>
        <dbReference type="ARBA" id="ARBA00023014"/>
    </source>
</evidence>
<dbReference type="Gene3D" id="1.10.260.50">
    <property type="match status" value="1"/>
</dbReference>
<accession>A0A1L7D3K2</accession>
<dbReference type="KEGG" id="cpho:CPHO_07420"/>
<keyword evidence="5" id="KW-0663">Pyridoxal phosphate</keyword>
<reference evidence="11 12" key="1">
    <citation type="submission" date="2014-08" db="EMBL/GenBank/DDBJ databases">
        <title>Complete genome sequence of Corynebacterium phocae M408/89/1(T)(=DSM 44612(T)), isolated from the common seal (Phoca vitulina).</title>
        <authorList>
            <person name="Ruckert C."/>
            <person name="Albersmeier A."/>
            <person name="Winkler A."/>
            <person name="Kalinowski J."/>
        </authorList>
    </citation>
    <scope>NUCLEOTIDE SEQUENCE [LARGE SCALE GENOMIC DNA]</scope>
    <source>
        <strain evidence="11 12">M408/89/1</strain>
    </source>
</reference>
<comment type="cofactor">
    <cofactor evidence="1">
        <name>pyridoxal 5'-phosphate</name>
        <dbReference type="ChEBI" id="CHEBI:597326"/>
    </cofactor>
</comment>
<evidence type="ECO:0000256" key="9">
    <source>
        <dbReference type="SAM" id="Coils"/>
    </source>
</evidence>
<dbReference type="SUPFAM" id="SSF53383">
    <property type="entry name" value="PLP-dependent transferases"/>
    <property type="match status" value="1"/>
</dbReference>
<dbReference type="InterPro" id="IPR015422">
    <property type="entry name" value="PyrdxlP-dep_Trfase_small"/>
</dbReference>
<dbReference type="InterPro" id="IPR015424">
    <property type="entry name" value="PyrdxlP-dep_Trfase"/>
</dbReference>
<evidence type="ECO:0000256" key="2">
    <source>
        <dbReference type="ARBA" id="ARBA00006490"/>
    </source>
</evidence>
<dbReference type="InterPro" id="IPR016454">
    <property type="entry name" value="Cysteine_dSase"/>
</dbReference>
<dbReference type="Gene3D" id="3.90.1150.10">
    <property type="entry name" value="Aspartate Aminotransferase, domain 1"/>
    <property type="match status" value="1"/>
</dbReference>
<keyword evidence="4" id="KW-0479">Metal-binding</keyword>